<keyword evidence="2" id="KW-1185">Reference proteome</keyword>
<evidence type="ECO:0000313" key="2">
    <source>
        <dbReference type="Proteomes" id="UP000240509"/>
    </source>
</evidence>
<dbReference type="EMBL" id="PZJJ01000008">
    <property type="protein sequence ID" value="PTL39327.1"/>
    <property type="molecule type" value="Genomic_DNA"/>
</dbReference>
<gene>
    <name evidence="1" type="ORF">C6Y45_06860</name>
</gene>
<comment type="caution">
    <text evidence="1">The sequence shown here is derived from an EMBL/GenBank/DDBJ whole genome shotgun (WGS) entry which is preliminary data.</text>
</comment>
<dbReference type="Proteomes" id="UP000240509">
    <property type="component" value="Unassembled WGS sequence"/>
</dbReference>
<sequence>MTTSTDIVAYKLMADVYKKVPAERLMENTALFLYEYVPQVEWCGIYSVEDDCFLVSSSYDTSSCFSEHENVKTFPVGRINNDSLSVCLYVRYSSTLSDQDEQKLRDLARALGRTCG</sequence>
<dbReference type="RefSeq" id="WP_107584488.1">
    <property type="nucleotide sequence ID" value="NZ_PZJJ01000008.1"/>
</dbReference>
<dbReference type="AlphaFoldDB" id="A0A2T4U7D9"/>
<organism evidence="1 2">
    <name type="scientific">Alkalicoccus saliphilus</name>
    <dbReference type="NCBI Taxonomy" id="200989"/>
    <lineage>
        <taxon>Bacteria</taxon>
        <taxon>Bacillati</taxon>
        <taxon>Bacillota</taxon>
        <taxon>Bacilli</taxon>
        <taxon>Bacillales</taxon>
        <taxon>Bacillaceae</taxon>
        <taxon>Alkalicoccus</taxon>
    </lineage>
</organism>
<evidence type="ECO:0000313" key="1">
    <source>
        <dbReference type="EMBL" id="PTL39327.1"/>
    </source>
</evidence>
<reference evidence="1 2" key="1">
    <citation type="submission" date="2018-03" db="EMBL/GenBank/DDBJ databases">
        <title>Alkalicoccus saliphilus sp. nov., isolated from a mineral pool.</title>
        <authorList>
            <person name="Zhao B."/>
        </authorList>
    </citation>
    <scope>NUCLEOTIDE SEQUENCE [LARGE SCALE GENOMIC DNA]</scope>
    <source>
        <strain evidence="1 2">6AG</strain>
    </source>
</reference>
<protein>
    <submittedName>
        <fullName evidence="1">Uncharacterized protein</fullName>
    </submittedName>
</protein>
<dbReference type="OrthoDB" id="2678684at2"/>
<proteinExistence type="predicted"/>
<accession>A0A2T4U7D9</accession>
<name>A0A2T4U7D9_9BACI</name>